<feature type="compositionally biased region" description="Polar residues" evidence="11">
    <location>
        <begin position="905"/>
        <end position="919"/>
    </location>
</feature>
<feature type="region of interest" description="Disordered" evidence="11">
    <location>
        <begin position="181"/>
        <end position="233"/>
    </location>
</feature>
<keyword evidence="1 8" id="KW-0728">SH3 domain</keyword>
<dbReference type="GeneTree" id="ENSGT00950000182824"/>
<feature type="domain" description="Rho-GAP" evidence="13">
    <location>
        <begin position="484"/>
        <end position="667"/>
    </location>
</feature>
<dbReference type="PROSITE" id="PS51741">
    <property type="entry name" value="F_BAR"/>
    <property type="match status" value="1"/>
</dbReference>
<evidence type="ECO:0000256" key="1">
    <source>
        <dbReference type="ARBA" id="ARBA00022443"/>
    </source>
</evidence>
<proteinExistence type="predicted"/>
<dbReference type="AlphaFoldDB" id="A0A3Q1JQ01"/>
<dbReference type="Proteomes" id="UP000265040">
    <property type="component" value="Chromosome 5"/>
</dbReference>
<evidence type="ECO:0000256" key="2">
    <source>
        <dbReference type="ARBA" id="ARBA00022468"/>
    </source>
</evidence>
<evidence type="ECO:0000256" key="11">
    <source>
        <dbReference type="SAM" id="MobiDB-lite"/>
    </source>
</evidence>
<feature type="compositionally biased region" description="Polar residues" evidence="11">
    <location>
        <begin position="704"/>
        <end position="715"/>
    </location>
</feature>
<accession>A0A3Q1JQ01</accession>
<evidence type="ECO:0000256" key="10">
    <source>
        <dbReference type="SAM" id="Coils"/>
    </source>
</evidence>
<reference evidence="15" key="1">
    <citation type="submission" date="2021-04" db="EMBL/GenBank/DDBJ databases">
        <authorList>
            <consortium name="Wellcome Sanger Institute Data Sharing"/>
        </authorList>
    </citation>
    <scope>NUCLEOTIDE SEQUENCE [LARGE SCALE GENOMIC DNA]</scope>
</reference>
<feature type="domain" description="SH3" evidence="12">
    <location>
        <begin position="723"/>
        <end position="782"/>
    </location>
</feature>
<feature type="region of interest" description="Disordered" evidence="11">
    <location>
        <begin position="893"/>
        <end position="927"/>
    </location>
</feature>
<evidence type="ECO:0000256" key="9">
    <source>
        <dbReference type="PROSITE-ProRule" id="PRU01077"/>
    </source>
</evidence>
<evidence type="ECO:0000313" key="15">
    <source>
        <dbReference type="Ensembl" id="ENSATEP00000035420.3"/>
    </source>
</evidence>
<dbReference type="FunFam" id="2.30.30.40:FF:000005">
    <property type="entry name" value="SLIT-ROBO Rho GTPase-activating protein 1 isoform 2"/>
    <property type="match status" value="1"/>
</dbReference>
<evidence type="ECO:0000256" key="8">
    <source>
        <dbReference type="PROSITE-ProRule" id="PRU00192"/>
    </source>
</evidence>
<organism evidence="15 16">
    <name type="scientific">Anabas testudineus</name>
    <name type="common">Climbing perch</name>
    <name type="synonym">Anthias testudineus</name>
    <dbReference type="NCBI Taxonomy" id="64144"/>
    <lineage>
        <taxon>Eukaryota</taxon>
        <taxon>Metazoa</taxon>
        <taxon>Chordata</taxon>
        <taxon>Craniata</taxon>
        <taxon>Vertebrata</taxon>
        <taxon>Euteleostomi</taxon>
        <taxon>Actinopterygii</taxon>
        <taxon>Neopterygii</taxon>
        <taxon>Teleostei</taxon>
        <taxon>Neoteleostei</taxon>
        <taxon>Acanthomorphata</taxon>
        <taxon>Anabantaria</taxon>
        <taxon>Anabantiformes</taxon>
        <taxon>Anabantoidei</taxon>
        <taxon>Anabantidae</taxon>
        <taxon>Anabas</taxon>
    </lineage>
</organism>
<feature type="domain" description="F-BAR" evidence="14">
    <location>
        <begin position="22"/>
        <end position="324"/>
    </location>
</feature>
<dbReference type="Pfam" id="PF00620">
    <property type="entry name" value="RhoGAP"/>
    <property type="match status" value="1"/>
</dbReference>
<dbReference type="CDD" id="cd04383">
    <property type="entry name" value="RhoGAP_srGAP"/>
    <property type="match status" value="1"/>
</dbReference>
<sequence>MTSPAKFRKDKEIVAEYEAQVKEIRAQLVEQLKCLDQQCELRVQLLQDLQDFFRKKSEIEMDYSRNLEKLAERFLTKTRSTKDHLLKKEQSILSPVNCWNLLLLQVKRESRDHATLSDLYLNNIIPRFAQISEDSGRLFKKSKEVGVQLQEDLMKVLNELYTVMKTYHMYNTDSINAESKLKEAEKQEEKQMGRSGRQDDRQTPRSPDALASIKTEEKPVRRSSVKKIEKMKEKRQAKYTENKLKAIKARNEYLLALEATNGCVFKYYIHDLSDIIDCCDLGYHASLQRALRTYLSAEQNVEASRHTGLETLEGAAESLEPNGDKQKLMETYNNVFCPPARFDFQSHMGDTMGVVCAQPPLESELLQRCQQLKSRLSTLKIENEEVKKTMEATLSTIQDMVTVEDYDVSECFHHSNSMESVKSTFSESYLSKPSLAKRRANQQETEQFYFTKQKEFLEGRSLITKLEAKHDLIQKTLGESECPSYLDSSEAIPLIVESCIRFISRHGLQHEGIFRVSGSQVEVNDIKNAFERGEDPLAGDQNDHDMDSIAGVLKLYFRGLDHALFPKEVFHDLISCVSMESLQERAAHIKKVLQSLPSKTLIIMRYLFAFLNHLSNYSDENMMDPYNLAICFGPTLMSVPEGHDQVSCQAHVNELIKTIIIHHDTIFPGQQDLQGPIYTIPGAGEDFCDSPHCEPPLVEEPAPNTVSVSQNNSEDGSLAVSESDPIEAVARFDYTGRTNRELSFKKGASLLLYQRASDDWWEGRHNGVDGLVPHQYIVVQDMADGGRGSPKPDVDSRDLLEERVSTRGSAASPTGAHVADIYLANLNKLRKRPEPGNIRRAFRSSESDGTSPGASGGGGVRTASLPVGGALVKETGDKRPVSAHSILNSVTRHSSLKTKVESPQLRKTTTAGRSKSFSNHRPLDPEVIAQVEHSSQDIEVSMSSTLSEISKLERQGTSKHTHAPDVVLDTLEQLKGVSGGGGGGASEPSSPLHSRLLRDSEGGSSNAHPLQRSASSASDVPSSFRPAKSQPRSPLPSSTSPSLSSSSLSSSVPSFRELRPPATRPKPVVFPKSGGGGGSPAMGSPTSTVPPTPPPPPPAFTSWCSGLLQVFP</sequence>
<dbReference type="SMART" id="SM00326">
    <property type="entry name" value="SH3"/>
    <property type="match status" value="1"/>
</dbReference>
<dbReference type="InterPro" id="IPR031160">
    <property type="entry name" value="F_BAR_dom"/>
</dbReference>
<keyword evidence="2" id="KW-0343">GTPase activation</keyword>
<dbReference type="GO" id="GO:0005096">
    <property type="term" value="F:GTPase activator activity"/>
    <property type="evidence" value="ECO:0007669"/>
    <property type="project" value="UniProtKB-KW"/>
</dbReference>
<dbReference type="Gene3D" id="1.20.1270.60">
    <property type="entry name" value="Arfaptin homology (AH) domain/BAR domain"/>
    <property type="match status" value="1"/>
</dbReference>
<dbReference type="SMART" id="SM00055">
    <property type="entry name" value="FCH"/>
    <property type="match status" value="1"/>
</dbReference>
<dbReference type="InterPro" id="IPR051627">
    <property type="entry name" value="SLIT-ROBO_RhoGAP"/>
</dbReference>
<evidence type="ECO:0000313" key="16">
    <source>
        <dbReference type="Proteomes" id="UP000265040"/>
    </source>
</evidence>
<dbReference type="PROSITE" id="PS50002">
    <property type="entry name" value="SH3"/>
    <property type="match status" value="1"/>
</dbReference>
<feature type="coiled-coil region" evidence="10">
    <location>
        <begin position="362"/>
        <end position="389"/>
    </location>
</feature>
<keyword evidence="4 9" id="KW-0175">Coiled coil</keyword>
<feature type="compositionally biased region" description="Pro residues" evidence="11">
    <location>
        <begin position="1088"/>
        <end position="1099"/>
    </location>
</feature>
<dbReference type="SUPFAM" id="SSF50044">
    <property type="entry name" value="SH3-domain"/>
    <property type="match status" value="1"/>
</dbReference>
<dbReference type="InterPro" id="IPR008936">
    <property type="entry name" value="Rho_GTPase_activation_prot"/>
</dbReference>
<evidence type="ECO:0000259" key="14">
    <source>
        <dbReference type="PROSITE" id="PS51741"/>
    </source>
</evidence>
<evidence type="ECO:0000256" key="5">
    <source>
        <dbReference type="ARBA" id="ARBA00056458"/>
    </source>
</evidence>
<dbReference type="Gene3D" id="2.30.30.40">
    <property type="entry name" value="SH3 Domains"/>
    <property type="match status" value="1"/>
</dbReference>
<protein>
    <recommendedName>
        <fullName evidence="6">SLIT-ROBO Rho GTPase-activating protein 1</fullName>
    </recommendedName>
    <alternativeName>
        <fullName evidence="7">Rho GTPase-activating protein 13</fullName>
    </alternativeName>
</protein>
<evidence type="ECO:0000256" key="7">
    <source>
        <dbReference type="ARBA" id="ARBA00083891"/>
    </source>
</evidence>
<feature type="region of interest" description="Disordered" evidence="11">
    <location>
        <begin position="702"/>
        <end position="721"/>
    </location>
</feature>
<evidence type="ECO:0000256" key="6">
    <source>
        <dbReference type="ARBA" id="ARBA00073473"/>
    </source>
</evidence>
<dbReference type="InterPro" id="IPR035648">
    <property type="entry name" value="srGAP1/2/3_SH3"/>
</dbReference>
<dbReference type="InterPro" id="IPR036028">
    <property type="entry name" value="SH3-like_dom_sf"/>
</dbReference>
<dbReference type="SUPFAM" id="SSF48350">
    <property type="entry name" value="GTPase activation domain, GAP"/>
    <property type="match status" value="1"/>
</dbReference>
<evidence type="ECO:0000259" key="13">
    <source>
        <dbReference type="PROSITE" id="PS50238"/>
    </source>
</evidence>
<dbReference type="InterPro" id="IPR001452">
    <property type="entry name" value="SH3_domain"/>
</dbReference>
<evidence type="ECO:0000259" key="12">
    <source>
        <dbReference type="PROSITE" id="PS50002"/>
    </source>
</evidence>
<evidence type="ECO:0000256" key="3">
    <source>
        <dbReference type="ARBA" id="ARBA00022553"/>
    </source>
</evidence>
<dbReference type="InterPro" id="IPR027267">
    <property type="entry name" value="AH/BAR_dom_sf"/>
</dbReference>
<dbReference type="InterPro" id="IPR001060">
    <property type="entry name" value="FCH_dom"/>
</dbReference>
<reference evidence="15" key="3">
    <citation type="submission" date="2025-09" db="UniProtKB">
        <authorList>
            <consortium name="Ensembl"/>
        </authorList>
    </citation>
    <scope>IDENTIFICATION</scope>
</reference>
<dbReference type="Ensembl" id="ENSATET00000035930.3">
    <property type="protein sequence ID" value="ENSATEP00000035420.3"/>
    <property type="gene ID" value="ENSATEG00000024337.3"/>
</dbReference>
<keyword evidence="3" id="KW-0597">Phosphoprotein</keyword>
<dbReference type="Pfam" id="PF00611">
    <property type="entry name" value="FCH"/>
    <property type="match status" value="1"/>
</dbReference>
<comment type="function">
    <text evidence="5">GTPase-activating protein for RhoA and Cdc42 small GTPases. Together with CDC42 seems to be involved in the pathway mediating the repulsive signaling of Robo and Slit proteins in neuronal migration. SLIT2, probably through interaction with ROBO1, increases the interaction of SRGAP1 with ROBO1 and inactivates CDC42.</text>
</comment>
<feature type="compositionally biased region" description="Low complexity" evidence="11">
    <location>
        <begin position="1013"/>
        <end position="1054"/>
    </location>
</feature>
<dbReference type="PROSITE" id="PS50238">
    <property type="entry name" value="RHOGAP"/>
    <property type="match status" value="1"/>
</dbReference>
<feature type="compositionally biased region" description="Basic and acidic residues" evidence="11">
    <location>
        <begin position="214"/>
        <end position="233"/>
    </location>
</feature>
<keyword evidence="16" id="KW-1185">Reference proteome</keyword>
<dbReference type="SUPFAM" id="SSF103657">
    <property type="entry name" value="BAR/IMD domain-like"/>
    <property type="match status" value="1"/>
</dbReference>
<feature type="compositionally biased region" description="Basic and acidic residues" evidence="11">
    <location>
        <begin position="181"/>
        <end position="203"/>
    </location>
</feature>
<dbReference type="GO" id="GO:0007165">
    <property type="term" value="P:signal transduction"/>
    <property type="evidence" value="ECO:0007669"/>
    <property type="project" value="InterPro"/>
</dbReference>
<dbReference type="Pfam" id="PF00018">
    <property type="entry name" value="SH3_1"/>
    <property type="match status" value="1"/>
</dbReference>
<feature type="region of interest" description="Disordered" evidence="11">
    <location>
        <begin position="834"/>
        <end position="863"/>
    </location>
</feature>
<dbReference type="PANTHER" id="PTHR14166">
    <property type="entry name" value="SLIT-ROBO RHO GTPASE ACTIVATING PROTEIN"/>
    <property type="match status" value="1"/>
</dbReference>
<feature type="region of interest" description="Disordered" evidence="11">
    <location>
        <begin position="974"/>
        <end position="1101"/>
    </location>
</feature>
<dbReference type="InterPro" id="IPR000198">
    <property type="entry name" value="RhoGAP_dom"/>
</dbReference>
<dbReference type="FunFam" id="1.20.1270.60:FF:000006">
    <property type="entry name" value="SLIT-ROBO Rho GTPase-activating protein 1 isoform 2"/>
    <property type="match status" value="1"/>
</dbReference>
<dbReference type="CDD" id="cd11955">
    <property type="entry name" value="SH3_srGAP1-3"/>
    <property type="match status" value="1"/>
</dbReference>
<dbReference type="SMART" id="SM00324">
    <property type="entry name" value="RhoGAP"/>
    <property type="match status" value="1"/>
</dbReference>
<dbReference type="FunFam" id="1.10.555.10:FF:000010">
    <property type="entry name" value="SLIT-ROBO Rho GTPase-activating protein 1 isoform 2"/>
    <property type="match status" value="1"/>
</dbReference>
<name>A0A3Q1JQ01_ANATE</name>
<reference evidence="15" key="2">
    <citation type="submission" date="2025-08" db="UniProtKB">
        <authorList>
            <consortium name="Ensembl"/>
        </authorList>
    </citation>
    <scope>IDENTIFICATION</scope>
</reference>
<dbReference type="Gene3D" id="1.10.555.10">
    <property type="entry name" value="Rho GTPase activation protein"/>
    <property type="match status" value="1"/>
</dbReference>
<evidence type="ECO:0000256" key="4">
    <source>
        <dbReference type="ARBA" id="ARBA00023054"/>
    </source>
</evidence>